<dbReference type="KEGG" id="sti:Sthe_2286"/>
<reference evidence="2 3" key="2">
    <citation type="journal article" date="2010" name="Stand. Genomic Sci.">
        <title>Complete genome sequence of Desulfohalobium retbaense type strain (HR(100)).</title>
        <authorList>
            <person name="Spring S."/>
            <person name="Nolan M."/>
            <person name="Lapidus A."/>
            <person name="Glavina Del Rio T."/>
            <person name="Copeland A."/>
            <person name="Tice H."/>
            <person name="Cheng J.F."/>
            <person name="Lucas S."/>
            <person name="Land M."/>
            <person name="Chen F."/>
            <person name="Bruce D."/>
            <person name="Goodwin L."/>
            <person name="Pitluck S."/>
            <person name="Ivanova N."/>
            <person name="Mavromatis K."/>
            <person name="Mikhailova N."/>
            <person name="Pati A."/>
            <person name="Chen A."/>
            <person name="Palaniappan K."/>
            <person name="Hauser L."/>
            <person name="Chang Y.J."/>
            <person name="Jeffries C.D."/>
            <person name="Munk C."/>
            <person name="Kiss H."/>
            <person name="Chain P."/>
            <person name="Han C."/>
            <person name="Brettin T."/>
            <person name="Detter J.C."/>
            <person name="Schuler E."/>
            <person name="Goker M."/>
            <person name="Rohde M."/>
            <person name="Bristow J."/>
            <person name="Eisen J.A."/>
            <person name="Markowitz V."/>
            <person name="Hugenholtz P."/>
            <person name="Kyrpides N.C."/>
            <person name="Klenk H.P."/>
        </authorList>
    </citation>
    <scope>NUCLEOTIDE SEQUENCE [LARGE SCALE GENOMIC DNA]</scope>
    <source>
        <strain evidence="3">ATCC 49802 / DSM 20745 / S 6022</strain>
    </source>
</reference>
<evidence type="ECO:0000313" key="3">
    <source>
        <dbReference type="Proteomes" id="UP000002027"/>
    </source>
</evidence>
<dbReference type="Proteomes" id="UP000002027">
    <property type="component" value="Chromosome 1"/>
</dbReference>
<evidence type="ECO:0000256" key="1">
    <source>
        <dbReference type="SAM" id="MobiDB-lite"/>
    </source>
</evidence>
<feature type="compositionally biased region" description="Gly residues" evidence="1">
    <location>
        <begin position="1"/>
        <end position="13"/>
    </location>
</feature>
<sequence>MPGGLPPGTGGRGPTTVPDPFTAQATTLGPRPGAQTAVREPVAVGVSLRQTVQASSSASATMMPAGPRM</sequence>
<gene>
    <name evidence="2" type="ordered locus">Sthe_2286</name>
</gene>
<protein>
    <submittedName>
        <fullName evidence="2">Uncharacterized protein</fullName>
    </submittedName>
</protein>
<reference evidence="3" key="1">
    <citation type="submission" date="2009-11" db="EMBL/GenBank/DDBJ databases">
        <title>The complete chromosome 1 of Sphaerobacter thermophilus DSM 20745.</title>
        <authorList>
            <person name="Lucas S."/>
            <person name="Copeland A."/>
            <person name="Lapidus A."/>
            <person name="Glavina del Rio T."/>
            <person name="Dalin E."/>
            <person name="Tice H."/>
            <person name="Bruce D."/>
            <person name="Goodwin L."/>
            <person name="Pitluck S."/>
            <person name="Kyrpides N."/>
            <person name="Mavromatis K."/>
            <person name="Ivanova N."/>
            <person name="Mikhailova N."/>
            <person name="LaButti K.M."/>
            <person name="Clum A."/>
            <person name="Sun H.I."/>
            <person name="Brettin T."/>
            <person name="Detter J.C."/>
            <person name="Han C."/>
            <person name="Larimer F."/>
            <person name="Land M."/>
            <person name="Hauser L."/>
            <person name="Markowitz V."/>
            <person name="Cheng J.F."/>
            <person name="Hugenholtz P."/>
            <person name="Woyke T."/>
            <person name="Wu D."/>
            <person name="Steenblock K."/>
            <person name="Schneider S."/>
            <person name="Pukall R."/>
            <person name="Goeker M."/>
            <person name="Klenk H.P."/>
            <person name="Eisen J.A."/>
        </authorList>
    </citation>
    <scope>NUCLEOTIDE SEQUENCE [LARGE SCALE GENOMIC DNA]</scope>
    <source>
        <strain evidence="3">ATCC 49802 / DSM 20745 / S 6022</strain>
    </source>
</reference>
<dbReference type="InParanoid" id="D1C761"/>
<feature type="region of interest" description="Disordered" evidence="1">
    <location>
        <begin position="1"/>
        <end position="39"/>
    </location>
</feature>
<dbReference type="HOGENOM" id="CLU_2773813_0_0_0"/>
<proteinExistence type="predicted"/>
<dbReference type="EMBL" id="CP001823">
    <property type="protein sequence ID" value="ACZ39707.1"/>
    <property type="molecule type" value="Genomic_DNA"/>
</dbReference>
<dbReference type="AlphaFoldDB" id="D1C761"/>
<organism evidence="2 3">
    <name type="scientific">Sphaerobacter thermophilus (strain ATCC 49802 / DSM 20745 / KCCM 41009 / NCIMB 13125 / S 6022)</name>
    <dbReference type="NCBI Taxonomy" id="479434"/>
    <lineage>
        <taxon>Bacteria</taxon>
        <taxon>Pseudomonadati</taxon>
        <taxon>Thermomicrobiota</taxon>
        <taxon>Thermomicrobia</taxon>
        <taxon>Sphaerobacterales</taxon>
        <taxon>Sphaerobacterineae</taxon>
        <taxon>Sphaerobacteraceae</taxon>
        <taxon>Sphaerobacter</taxon>
    </lineage>
</organism>
<accession>D1C761</accession>
<evidence type="ECO:0000313" key="2">
    <source>
        <dbReference type="EMBL" id="ACZ39707.1"/>
    </source>
</evidence>
<name>D1C761_SPHTD</name>
<keyword evidence="3" id="KW-1185">Reference proteome</keyword>